<dbReference type="PANTHER" id="PTHR43433:SF5">
    <property type="entry name" value="AB HYDROLASE-1 DOMAIN-CONTAINING PROTEIN"/>
    <property type="match status" value="1"/>
</dbReference>
<sequence>MDKVISSDGTSIAYDRFGSGPGLILIAGAFTDRSHYVPLATELASSFTVITYDRRGRGDSTDTTPYSVEREVEDLAALQETTGAVFASADSSGVMVLLRAMAAGVGFEKLSLMEPPFRVEGAPPAPDRYLERLQEFVAARNPGGAAELFMVEAVGQPQELVDGFKNTPMWKSLEAMAPTLVYDALQMGDSAVPMDLLASVSVEVLALYSTSSPDWLQRSVRETAAALPNARTLGLPGEFHQVPPQVLAPALTDFFNG</sequence>
<evidence type="ECO:0000313" key="2">
    <source>
        <dbReference type="EMBL" id="TDU89506.1"/>
    </source>
</evidence>
<feature type="domain" description="AB hydrolase-1" evidence="1">
    <location>
        <begin position="23"/>
        <end position="237"/>
    </location>
</feature>
<dbReference type="Pfam" id="PF12697">
    <property type="entry name" value="Abhydrolase_6"/>
    <property type="match status" value="1"/>
</dbReference>
<dbReference type="GO" id="GO:0046503">
    <property type="term" value="P:glycerolipid catabolic process"/>
    <property type="evidence" value="ECO:0007669"/>
    <property type="project" value="TreeGrafter"/>
</dbReference>
<evidence type="ECO:0000259" key="1">
    <source>
        <dbReference type="Pfam" id="PF12697"/>
    </source>
</evidence>
<dbReference type="AlphaFoldDB" id="A0A4R7TDD6"/>
<dbReference type="InterPro" id="IPR000073">
    <property type="entry name" value="AB_hydrolase_1"/>
</dbReference>
<dbReference type="GO" id="GO:0004806">
    <property type="term" value="F:triacylglycerol lipase activity"/>
    <property type="evidence" value="ECO:0007669"/>
    <property type="project" value="TreeGrafter"/>
</dbReference>
<name>A0A4R7TDD6_9ACTN</name>
<dbReference type="SUPFAM" id="SSF53474">
    <property type="entry name" value="alpha/beta-Hydrolases"/>
    <property type="match status" value="1"/>
</dbReference>
<dbReference type="InterPro" id="IPR050471">
    <property type="entry name" value="AB_hydrolase"/>
</dbReference>
<dbReference type="EMBL" id="SOCE01000001">
    <property type="protein sequence ID" value="TDU89506.1"/>
    <property type="molecule type" value="Genomic_DNA"/>
</dbReference>
<dbReference type="RefSeq" id="WP_133979569.1">
    <property type="nucleotide sequence ID" value="NZ_SOCE01000001.1"/>
</dbReference>
<dbReference type="PANTHER" id="PTHR43433">
    <property type="entry name" value="HYDROLASE, ALPHA/BETA FOLD FAMILY PROTEIN"/>
    <property type="match status" value="1"/>
</dbReference>
<gene>
    <name evidence="2" type="ORF">EV138_3076</name>
</gene>
<dbReference type="InterPro" id="IPR029058">
    <property type="entry name" value="AB_hydrolase_fold"/>
</dbReference>
<dbReference type="Gene3D" id="3.40.50.1820">
    <property type="entry name" value="alpha/beta hydrolase"/>
    <property type="match status" value="1"/>
</dbReference>
<evidence type="ECO:0000313" key="3">
    <source>
        <dbReference type="Proteomes" id="UP000295151"/>
    </source>
</evidence>
<dbReference type="Proteomes" id="UP000295151">
    <property type="component" value="Unassembled WGS sequence"/>
</dbReference>
<proteinExistence type="predicted"/>
<protein>
    <submittedName>
        <fullName evidence="2">Pimeloyl-ACP methyl ester carboxylesterase</fullName>
    </submittedName>
</protein>
<accession>A0A4R7TDD6</accession>
<dbReference type="OrthoDB" id="63519at2"/>
<keyword evidence="3" id="KW-1185">Reference proteome</keyword>
<reference evidence="2 3" key="1">
    <citation type="submission" date="2019-03" db="EMBL/GenBank/DDBJ databases">
        <title>Genomic Encyclopedia of Type Strains, Phase III (KMG-III): the genomes of soil and plant-associated and newly described type strains.</title>
        <authorList>
            <person name="Whitman W."/>
        </authorList>
    </citation>
    <scope>NUCLEOTIDE SEQUENCE [LARGE SCALE GENOMIC DNA]</scope>
    <source>
        <strain evidence="2 3">VKM Ac-2575</strain>
    </source>
</reference>
<organism evidence="2 3">
    <name type="scientific">Kribbella voronezhensis</name>
    <dbReference type="NCBI Taxonomy" id="2512212"/>
    <lineage>
        <taxon>Bacteria</taxon>
        <taxon>Bacillati</taxon>
        <taxon>Actinomycetota</taxon>
        <taxon>Actinomycetes</taxon>
        <taxon>Propionibacteriales</taxon>
        <taxon>Kribbellaceae</taxon>
        <taxon>Kribbella</taxon>
    </lineage>
</organism>
<comment type="caution">
    <text evidence="2">The sequence shown here is derived from an EMBL/GenBank/DDBJ whole genome shotgun (WGS) entry which is preliminary data.</text>
</comment>